<dbReference type="Proteomes" id="UP000180057">
    <property type="component" value="Unassembled WGS sequence"/>
</dbReference>
<reference evidence="2 3" key="1">
    <citation type="submission" date="2016-10" db="EMBL/GenBank/DDBJ databases">
        <title>Draft genome sequences of four alkaliphilic bacteria belonging to the Anaerobacillus genus.</title>
        <authorList>
            <person name="Bassil N.M."/>
            <person name="Lloyd J.R."/>
        </authorList>
    </citation>
    <scope>NUCLEOTIDE SEQUENCE [LARGE SCALE GENOMIC DNA]</scope>
    <source>
        <strain evidence="2 3">DSM 22531</strain>
    </source>
</reference>
<feature type="transmembrane region" description="Helical" evidence="1">
    <location>
        <begin position="156"/>
        <end position="174"/>
    </location>
</feature>
<protein>
    <submittedName>
        <fullName evidence="2">Uncharacterized protein</fullName>
    </submittedName>
</protein>
<feature type="transmembrane region" description="Helical" evidence="1">
    <location>
        <begin position="117"/>
        <end position="136"/>
    </location>
</feature>
<evidence type="ECO:0000313" key="2">
    <source>
        <dbReference type="EMBL" id="OIJ18896.1"/>
    </source>
</evidence>
<accession>A0A1S2M2T3</accession>
<organism evidence="2 3">
    <name type="scientific">Anaerobacillus alkalidiazotrophicus</name>
    <dbReference type="NCBI Taxonomy" id="472963"/>
    <lineage>
        <taxon>Bacteria</taxon>
        <taxon>Bacillati</taxon>
        <taxon>Bacillota</taxon>
        <taxon>Bacilli</taxon>
        <taxon>Bacillales</taxon>
        <taxon>Bacillaceae</taxon>
        <taxon>Anaerobacillus</taxon>
    </lineage>
</organism>
<dbReference type="OrthoDB" id="9816061at2"/>
<gene>
    <name evidence="2" type="ORF">BKP45_15325</name>
</gene>
<dbReference type="AlphaFoldDB" id="A0A1S2M2T3"/>
<evidence type="ECO:0000256" key="1">
    <source>
        <dbReference type="SAM" id="Phobius"/>
    </source>
</evidence>
<keyword evidence="1" id="KW-1133">Transmembrane helix</keyword>
<sequence length="193" mass="21781">MTIEFILIILYTMIVFWLFSFIFVFRNKISCMAGMMIAMIVGMVLGLSAGMFLAMFYPDHFFEITVVSILIGAITGTIAGFPISIMAVLDGFLSGAMGGMMGAMLGIMVSQETINQTLNVIVVISGGVLFILFLMIQSEINIKEKGWKNFFFVKRLPLFLVIILAFYFTHLFSYSEKHEEIDHSIHSNSHWEE</sequence>
<feature type="transmembrane region" description="Helical" evidence="1">
    <location>
        <begin position="64"/>
        <end position="85"/>
    </location>
</feature>
<feature type="transmembrane region" description="Helical" evidence="1">
    <location>
        <begin position="6"/>
        <end position="25"/>
    </location>
</feature>
<comment type="caution">
    <text evidence="2">The sequence shown here is derived from an EMBL/GenBank/DDBJ whole genome shotgun (WGS) entry which is preliminary data.</text>
</comment>
<dbReference type="STRING" id="472963.BKP45_15325"/>
<keyword evidence="1" id="KW-0812">Transmembrane</keyword>
<feature type="transmembrane region" description="Helical" evidence="1">
    <location>
        <begin position="37"/>
        <end position="58"/>
    </location>
</feature>
<name>A0A1S2M2T3_9BACI</name>
<evidence type="ECO:0000313" key="3">
    <source>
        <dbReference type="Proteomes" id="UP000180057"/>
    </source>
</evidence>
<feature type="transmembrane region" description="Helical" evidence="1">
    <location>
        <begin position="92"/>
        <end position="111"/>
    </location>
</feature>
<proteinExistence type="predicted"/>
<keyword evidence="3" id="KW-1185">Reference proteome</keyword>
<dbReference type="RefSeq" id="WP_071390568.1">
    <property type="nucleotide sequence ID" value="NZ_MLQS01000024.1"/>
</dbReference>
<keyword evidence="1" id="KW-0472">Membrane</keyword>
<dbReference type="EMBL" id="MLQS01000024">
    <property type="protein sequence ID" value="OIJ18896.1"/>
    <property type="molecule type" value="Genomic_DNA"/>
</dbReference>